<feature type="domain" description="VWFA" evidence="3">
    <location>
        <begin position="152"/>
        <end position="325"/>
    </location>
</feature>
<dbReference type="InterPro" id="IPR028087">
    <property type="entry name" value="Tad_N"/>
</dbReference>
<feature type="region of interest" description="Disordered" evidence="1">
    <location>
        <begin position="264"/>
        <end position="283"/>
    </location>
</feature>
<accession>A0ABY8CSN8</accession>
<keyword evidence="2" id="KW-1133">Transmembrane helix</keyword>
<dbReference type="Pfam" id="PF13400">
    <property type="entry name" value="Tad"/>
    <property type="match status" value="1"/>
</dbReference>
<evidence type="ECO:0000313" key="5">
    <source>
        <dbReference type="Proteomes" id="UP001235547"/>
    </source>
</evidence>
<feature type="transmembrane region" description="Helical" evidence="2">
    <location>
        <begin position="27"/>
        <end position="48"/>
    </location>
</feature>
<keyword evidence="5" id="KW-1185">Reference proteome</keyword>
<dbReference type="InterPro" id="IPR036465">
    <property type="entry name" value="vWFA_dom_sf"/>
</dbReference>
<dbReference type="PROSITE" id="PS50234">
    <property type="entry name" value="VWFA"/>
    <property type="match status" value="1"/>
</dbReference>
<keyword evidence="2" id="KW-0472">Membrane</keyword>
<reference evidence="4 5" key="1">
    <citation type="submission" date="2023-03" db="EMBL/GenBank/DDBJ databases">
        <authorList>
            <person name="Kaur S."/>
            <person name="Espinosa-Saiz D."/>
            <person name="Velazquez E."/>
            <person name="Menendez E."/>
            <person name="diCenzo G.C."/>
        </authorList>
    </citation>
    <scope>NUCLEOTIDE SEQUENCE [LARGE SCALE GENOMIC DNA]</scope>
    <source>
        <strain evidence="4 5">LMG 27395</strain>
    </source>
</reference>
<evidence type="ECO:0000256" key="2">
    <source>
        <dbReference type="SAM" id="Phobius"/>
    </source>
</evidence>
<protein>
    <submittedName>
        <fullName evidence="4">Pilus assembly protein TadG-related protein</fullName>
    </submittedName>
</protein>
<sequence length="472" mass="51529">MCLIFGFVRRQIARRVTAMIADRGGNVALTVALCIVPMILGVGAGLDYTRAYNIQNKMQSDLDAALVAAIKQIDDYDEEKLAAKIKDWFDAQAERLDSSYDLTEIKVDKAGHTIRASASGTVPTTLMTLADIKSVPVGVVSAIEGPATSYLNVYIVIDKSPSMLLAATSEGQEMLRADRNIGCEFACHDTIDPVHKDRDSAKAILAPTYYDYIKNLGVKLRTDVALEAVEEVLDMIDEADENHSRIKVGLYTLGETVSEVLTPTTSTSTARKKLSDDSSGLTSATSMASTRFDTALKALRNQIGQAGKGTSASDPLKLVLLLTDGVQSERGWVLDGVDWACTETYKDKCIRRKFGPYWGRVTPLNPDWCGYLKDKDATVAVLYTEYLSIPLDWGYNATLADSMKNSKWASTWRGTLQTGVSNSISRHDYIPIALQDCASSSDLFISAASEDEITAGLSTLFNQYLTSVRLTQ</sequence>
<dbReference type="EMBL" id="CP120370">
    <property type="protein sequence ID" value="WEX81666.1"/>
    <property type="molecule type" value="Genomic_DNA"/>
</dbReference>
<evidence type="ECO:0000313" key="4">
    <source>
        <dbReference type="EMBL" id="WEX81666.1"/>
    </source>
</evidence>
<evidence type="ECO:0000256" key="1">
    <source>
        <dbReference type="SAM" id="MobiDB-lite"/>
    </source>
</evidence>
<name>A0ABY8CSN8_9HYPH</name>
<dbReference type="Proteomes" id="UP001235547">
    <property type="component" value="Chromosome 2"/>
</dbReference>
<dbReference type="Gene3D" id="3.40.50.410">
    <property type="entry name" value="von Willebrand factor, type A domain"/>
    <property type="match status" value="1"/>
</dbReference>
<proteinExistence type="predicted"/>
<keyword evidence="2" id="KW-0812">Transmembrane</keyword>
<gene>
    <name evidence="4" type="ORF">PYH38_001237</name>
</gene>
<organism evidence="4 5">
    <name type="scientific">Sinorhizobium numidicum</name>
    <dbReference type="NCBI Taxonomy" id="680248"/>
    <lineage>
        <taxon>Bacteria</taxon>
        <taxon>Pseudomonadati</taxon>
        <taxon>Pseudomonadota</taxon>
        <taxon>Alphaproteobacteria</taxon>
        <taxon>Hyphomicrobiales</taxon>
        <taxon>Rhizobiaceae</taxon>
        <taxon>Sinorhizobium/Ensifer group</taxon>
        <taxon>Sinorhizobium</taxon>
    </lineage>
</organism>
<evidence type="ECO:0000259" key="3">
    <source>
        <dbReference type="PROSITE" id="PS50234"/>
    </source>
</evidence>
<dbReference type="InterPro" id="IPR002035">
    <property type="entry name" value="VWF_A"/>
</dbReference>
<dbReference type="SUPFAM" id="SSF53300">
    <property type="entry name" value="vWA-like"/>
    <property type="match status" value="1"/>
</dbReference>